<evidence type="ECO:0000313" key="7">
    <source>
        <dbReference type="EMBL" id="RHN75472.1"/>
    </source>
</evidence>
<evidence type="ECO:0000259" key="5">
    <source>
        <dbReference type="PROSITE" id="PS51005"/>
    </source>
</evidence>
<reference evidence="6 9" key="1">
    <citation type="journal article" date="2011" name="Nature">
        <title>The Medicago genome provides insight into the evolution of rhizobial symbioses.</title>
        <authorList>
            <person name="Young N.D."/>
            <person name="Debelle F."/>
            <person name="Oldroyd G.E."/>
            <person name="Geurts R."/>
            <person name="Cannon S.B."/>
            <person name="Udvardi M.K."/>
            <person name="Benedito V.A."/>
            <person name="Mayer K.F."/>
            <person name="Gouzy J."/>
            <person name="Schoof H."/>
            <person name="Van de Peer Y."/>
            <person name="Proost S."/>
            <person name="Cook D.R."/>
            <person name="Meyers B.C."/>
            <person name="Spannagl M."/>
            <person name="Cheung F."/>
            <person name="De Mita S."/>
            <person name="Krishnakumar V."/>
            <person name="Gundlach H."/>
            <person name="Zhou S."/>
            <person name="Mudge J."/>
            <person name="Bharti A.K."/>
            <person name="Murray J.D."/>
            <person name="Naoumkina M.A."/>
            <person name="Rosen B."/>
            <person name="Silverstein K.A."/>
            <person name="Tang H."/>
            <person name="Rombauts S."/>
            <person name="Zhao P.X."/>
            <person name="Zhou P."/>
            <person name="Barbe V."/>
            <person name="Bardou P."/>
            <person name="Bechner M."/>
            <person name="Bellec A."/>
            <person name="Berger A."/>
            <person name="Berges H."/>
            <person name="Bidwell S."/>
            <person name="Bisseling T."/>
            <person name="Choisne N."/>
            <person name="Couloux A."/>
            <person name="Denny R."/>
            <person name="Deshpande S."/>
            <person name="Dai X."/>
            <person name="Doyle J.J."/>
            <person name="Dudez A.M."/>
            <person name="Farmer A.D."/>
            <person name="Fouteau S."/>
            <person name="Franken C."/>
            <person name="Gibelin C."/>
            <person name="Gish J."/>
            <person name="Goldstein S."/>
            <person name="Gonzalez A.J."/>
            <person name="Green P.J."/>
            <person name="Hallab A."/>
            <person name="Hartog M."/>
            <person name="Hua A."/>
            <person name="Humphray S.J."/>
            <person name="Jeong D.H."/>
            <person name="Jing Y."/>
            <person name="Jocker A."/>
            <person name="Kenton S.M."/>
            <person name="Kim D.J."/>
            <person name="Klee K."/>
            <person name="Lai H."/>
            <person name="Lang C."/>
            <person name="Lin S."/>
            <person name="Macmil S.L."/>
            <person name="Magdelenat G."/>
            <person name="Matthews L."/>
            <person name="McCorrison J."/>
            <person name="Monaghan E.L."/>
            <person name="Mun J.H."/>
            <person name="Najar F.Z."/>
            <person name="Nicholson C."/>
            <person name="Noirot C."/>
            <person name="O'Bleness M."/>
            <person name="Paule C.R."/>
            <person name="Poulain J."/>
            <person name="Prion F."/>
            <person name="Qin B."/>
            <person name="Qu C."/>
            <person name="Retzel E.F."/>
            <person name="Riddle C."/>
            <person name="Sallet E."/>
            <person name="Samain S."/>
            <person name="Samson N."/>
            <person name="Sanders I."/>
            <person name="Saurat O."/>
            <person name="Scarpelli C."/>
            <person name="Schiex T."/>
            <person name="Segurens B."/>
            <person name="Severin A.J."/>
            <person name="Sherrier D.J."/>
            <person name="Shi R."/>
            <person name="Sims S."/>
            <person name="Singer S.R."/>
            <person name="Sinharoy S."/>
            <person name="Sterck L."/>
            <person name="Viollet A."/>
            <person name="Wang B.B."/>
            <person name="Wang K."/>
            <person name="Wang M."/>
            <person name="Wang X."/>
            <person name="Warfsmann J."/>
            <person name="Weissenbach J."/>
            <person name="White D.D."/>
            <person name="White J.D."/>
            <person name="Wiley G.B."/>
            <person name="Wincker P."/>
            <person name="Xing Y."/>
            <person name="Yang L."/>
            <person name="Yao Z."/>
            <person name="Ying F."/>
            <person name="Zhai J."/>
            <person name="Zhou L."/>
            <person name="Zuber A."/>
            <person name="Denarie J."/>
            <person name="Dixon R.A."/>
            <person name="May G.D."/>
            <person name="Schwartz D.C."/>
            <person name="Rogers J."/>
            <person name="Quetier F."/>
            <person name="Town C.D."/>
            <person name="Roe B.A."/>
        </authorList>
    </citation>
    <scope>NUCLEOTIDE SEQUENCE [LARGE SCALE GENOMIC DNA]</scope>
    <source>
        <strain evidence="6">A17</strain>
        <strain evidence="8 9">cv. Jemalong A17</strain>
    </source>
</reference>
<dbReference type="GO" id="GO:0003677">
    <property type="term" value="F:DNA binding"/>
    <property type="evidence" value="ECO:0007669"/>
    <property type="project" value="UniProtKB-KW"/>
</dbReference>
<dbReference type="PANTHER" id="PTHR31744">
    <property type="entry name" value="PROTEIN CUP-SHAPED COTYLEDON 2-RELATED"/>
    <property type="match status" value="1"/>
</dbReference>
<dbReference type="OrthoDB" id="622307at2759"/>
<dbReference type="Gramene" id="rna11688">
    <property type="protein sequence ID" value="RHN75472.1"/>
    <property type="gene ID" value="gene11688"/>
</dbReference>
<feature type="domain" description="NAC" evidence="5">
    <location>
        <begin position="4"/>
        <end position="162"/>
    </location>
</feature>
<dbReference type="HOGENOM" id="CLU_035664_7_1_1"/>
<keyword evidence="1" id="KW-0805">Transcription regulation</keyword>
<keyword evidence="3" id="KW-0804">Transcription</keyword>
<dbReference type="EnsemblPlants" id="AES67092">
    <property type="protein sequence ID" value="AES67092"/>
    <property type="gene ID" value="MTR_2g086690"/>
</dbReference>
<dbReference type="STRING" id="3880.G7IHF4"/>
<evidence type="ECO:0000313" key="9">
    <source>
        <dbReference type="Proteomes" id="UP000002051"/>
    </source>
</evidence>
<reference evidence="6 9" key="2">
    <citation type="journal article" date="2014" name="BMC Genomics">
        <title>An improved genome release (version Mt4.0) for the model legume Medicago truncatula.</title>
        <authorList>
            <person name="Tang H."/>
            <person name="Krishnakumar V."/>
            <person name="Bidwell S."/>
            <person name="Rosen B."/>
            <person name="Chan A."/>
            <person name="Zhou S."/>
            <person name="Gentzbittel L."/>
            <person name="Childs K.L."/>
            <person name="Yandell M."/>
            <person name="Gundlach H."/>
            <person name="Mayer K.F."/>
            <person name="Schwartz D.C."/>
            <person name="Town C.D."/>
        </authorList>
    </citation>
    <scope>GENOME REANNOTATION</scope>
    <source>
        <strain evidence="8 9">cv. Jemalong A17</strain>
    </source>
</reference>
<dbReference type="Proteomes" id="UP000265566">
    <property type="component" value="Chromosome 2"/>
</dbReference>
<dbReference type="Proteomes" id="UP000002051">
    <property type="component" value="Chromosome 2"/>
</dbReference>
<dbReference type="PROSITE" id="PS51005">
    <property type="entry name" value="NAC"/>
    <property type="match status" value="1"/>
</dbReference>
<keyword evidence="9" id="KW-1185">Reference proteome</keyword>
<protein>
    <submittedName>
        <fullName evidence="6">NAC transcription factor-like protein</fullName>
    </submittedName>
    <submittedName>
        <fullName evidence="7">Putative transcription factor NAM family</fullName>
    </submittedName>
</protein>
<evidence type="ECO:0000256" key="1">
    <source>
        <dbReference type="ARBA" id="ARBA00023015"/>
    </source>
</evidence>
<dbReference type="KEGG" id="mtr:11417045"/>
<dbReference type="Gene3D" id="2.170.150.80">
    <property type="entry name" value="NAC domain"/>
    <property type="match status" value="1"/>
</dbReference>
<dbReference type="SUPFAM" id="SSF101941">
    <property type="entry name" value="NAC domain"/>
    <property type="match status" value="1"/>
</dbReference>
<dbReference type="EMBL" id="CM001218">
    <property type="protein sequence ID" value="AES67092.1"/>
    <property type="molecule type" value="Genomic_DNA"/>
</dbReference>
<keyword evidence="4" id="KW-0539">Nucleus</keyword>
<dbReference type="EMBL" id="PSQE01000002">
    <property type="protein sequence ID" value="RHN75472.1"/>
    <property type="molecule type" value="Genomic_DNA"/>
</dbReference>
<evidence type="ECO:0000256" key="4">
    <source>
        <dbReference type="ARBA" id="ARBA00023242"/>
    </source>
</evidence>
<keyword evidence="2" id="KW-0238">DNA-binding</keyword>
<dbReference type="Pfam" id="PF02365">
    <property type="entry name" value="NAM"/>
    <property type="match status" value="1"/>
</dbReference>
<reference evidence="7" key="4">
    <citation type="journal article" date="2018" name="Nat. Plants">
        <title>Whole-genome landscape of Medicago truncatula symbiotic genes.</title>
        <authorList>
            <person name="Pecrix Y."/>
            <person name="Gamas P."/>
            <person name="Carrere S."/>
        </authorList>
    </citation>
    <scope>NUCLEOTIDE SEQUENCE</scope>
    <source>
        <tissue evidence="7">Leaves</tissue>
    </source>
</reference>
<organism evidence="6 9">
    <name type="scientific">Medicago truncatula</name>
    <name type="common">Barrel medic</name>
    <name type="synonym">Medicago tribuloides</name>
    <dbReference type="NCBI Taxonomy" id="3880"/>
    <lineage>
        <taxon>Eukaryota</taxon>
        <taxon>Viridiplantae</taxon>
        <taxon>Streptophyta</taxon>
        <taxon>Embryophyta</taxon>
        <taxon>Tracheophyta</taxon>
        <taxon>Spermatophyta</taxon>
        <taxon>Magnoliopsida</taxon>
        <taxon>eudicotyledons</taxon>
        <taxon>Gunneridae</taxon>
        <taxon>Pentapetalae</taxon>
        <taxon>rosids</taxon>
        <taxon>fabids</taxon>
        <taxon>Fabales</taxon>
        <taxon>Fabaceae</taxon>
        <taxon>Papilionoideae</taxon>
        <taxon>50 kb inversion clade</taxon>
        <taxon>NPAAA clade</taxon>
        <taxon>Hologalegina</taxon>
        <taxon>IRL clade</taxon>
        <taxon>Trifolieae</taxon>
        <taxon>Medicago</taxon>
    </lineage>
</organism>
<evidence type="ECO:0000256" key="2">
    <source>
        <dbReference type="ARBA" id="ARBA00023125"/>
    </source>
</evidence>
<evidence type="ECO:0000313" key="6">
    <source>
        <dbReference type="EMBL" id="AES67092.1"/>
    </source>
</evidence>
<dbReference type="OMA" id="HEYKAIQ"/>
<evidence type="ECO:0000256" key="3">
    <source>
        <dbReference type="ARBA" id="ARBA00023163"/>
    </source>
</evidence>
<dbReference type="InterPro" id="IPR003441">
    <property type="entry name" value="NAC-dom"/>
</dbReference>
<dbReference type="PANTHER" id="PTHR31744:SF220">
    <property type="entry name" value="LOW QUALITY PROTEIN: NAC DOMAIN-CONTAINING PROTEIN 90-LIKE"/>
    <property type="match status" value="1"/>
</dbReference>
<sequence>MGDSPPGFRFYPTEEELVGFYLHNQLEGQKHEDINKIIPLIDINGKEPWNLPTFAGERCRGDTEQWFFFSPRQDRELRGGRPNRTTSCGYWKATGSPSYVYSSNNKVIGIRKTMVFYIGKAPSGRKTKWKMHEYKAIQQSDQSNTNPPKLRHEFSLCRVYVISGSFSSFDRRPLERPMTELQHAASTSTQQVVAELNGSNSYATSRGIERDHDASLNIGGSSGTNWNDVPNNGVDEPEPIWEWEQLNWI</sequence>
<dbReference type="eggNOG" id="ENOG502QQPM">
    <property type="taxonomic scope" value="Eukaryota"/>
</dbReference>
<accession>G7IHF4</accession>
<reference evidence="8" key="3">
    <citation type="submission" date="2015-04" db="UniProtKB">
        <authorList>
            <consortium name="EnsemblPlants"/>
        </authorList>
    </citation>
    <scope>IDENTIFICATION</scope>
    <source>
        <strain evidence="8">cv. Jemalong A17</strain>
    </source>
</reference>
<dbReference type="InterPro" id="IPR036093">
    <property type="entry name" value="NAC_dom_sf"/>
</dbReference>
<gene>
    <name evidence="8" type="primary">11417045</name>
    <name evidence="6" type="ordered locus">MTR_2g086690</name>
    <name evidence="7" type="ORF">MtrunA17_Chr2g0321631</name>
</gene>
<evidence type="ECO:0000313" key="8">
    <source>
        <dbReference type="EnsemblPlants" id="AES67092"/>
    </source>
</evidence>
<dbReference type="PaxDb" id="3880-AES67092"/>
<name>G7IHF4_MEDTR</name>
<proteinExistence type="predicted"/>
<dbReference type="AlphaFoldDB" id="G7IHF4"/>
<dbReference type="GO" id="GO:0006355">
    <property type="term" value="P:regulation of DNA-templated transcription"/>
    <property type="evidence" value="ECO:0007669"/>
    <property type="project" value="InterPro"/>
</dbReference>